<evidence type="ECO:0000256" key="2">
    <source>
        <dbReference type="ARBA" id="ARBA00022448"/>
    </source>
</evidence>
<dbReference type="GO" id="GO:0016020">
    <property type="term" value="C:membrane"/>
    <property type="evidence" value="ECO:0007669"/>
    <property type="project" value="UniProtKB-SubCell"/>
</dbReference>
<name>A0A2N6VJR3_9MICO</name>
<organism evidence="8 9">
    <name type="scientific">Brevibacterium paucivorans</name>
    <dbReference type="NCBI Taxonomy" id="170994"/>
    <lineage>
        <taxon>Bacteria</taxon>
        <taxon>Bacillati</taxon>
        <taxon>Actinomycetota</taxon>
        <taxon>Actinomycetes</taxon>
        <taxon>Micrococcales</taxon>
        <taxon>Brevibacteriaceae</taxon>
        <taxon>Brevibacterium</taxon>
    </lineage>
</organism>
<dbReference type="Proteomes" id="UP000235598">
    <property type="component" value="Unassembled WGS sequence"/>
</dbReference>
<keyword evidence="5" id="KW-0406">Ion transport</keyword>
<dbReference type="GO" id="GO:0008324">
    <property type="term" value="F:monoatomic cation transmembrane transporter activity"/>
    <property type="evidence" value="ECO:0007669"/>
    <property type="project" value="InterPro"/>
</dbReference>
<evidence type="ECO:0000256" key="4">
    <source>
        <dbReference type="ARBA" id="ARBA00022989"/>
    </source>
</evidence>
<dbReference type="RefSeq" id="WP_308409964.1">
    <property type="nucleotide sequence ID" value="NZ_PNHK01000199.1"/>
</dbReference>
<feature type="non-terminal residue" evidence="8">
    <location>
        <position position="66"/>
    </location>
</feature>
<evidence type="ECO:0000313" key="9">
    <source>
        <dbReference type="Proteomes" id="UP000235598"/>
    </source>
</evidence>
<proteinExistence type="predicted"/>
<evidence type="ECO:0000256" key="6">
    <source>
        <dbReference type="ARBA" id="ARBA00023136"/>
    </source>
</evidence>
<dbReference type="AlphaFoldDB" id="A0A2N6VJR3"/>
<comment type="subcellular location">
    <subcellularLocation>
        <location evidence="1">Membrane</location>
        <topology evidence="1">Multi-pass membrane protein</topology>
    </subcellularLocation>
</comment>
<accession>A0A2N6VJR3</accession>
<evidence type="ECO:0000256" key="5">
    <source>
        <dbReference type="ARBA" id="ARBA00023065"/>
    </source>
</evidence>
<evidence type="ECO:0000256" key="3">
    <source>
        <dbReference type="ARBA" id="ARBA00022692"/>
    </source>
</evidence>
<gene>
    <name evidence="8" type="ORF">CJ199_12985</name>
</gene>
<keyword evidence="2" id="KW-0813">Transport</keyword>
<feature type="transmembrane region" description="Helical" evidence="7">
    <location>
        <begin position="35"/>
        <end position="62"/>
    </location>
</feature>
<comment type="caution">
    <text evidence="8">The sequence shown here is derived from an EMBL/GenBank/DDBJ whole genome shotgun (WGS) entry which is preliminary data.</text>
</comment>
<evidence type="ECO:0000256" key="7">
    <source>
        <dbReference type="SAM" id="Phobius"/>
    </source>
</evidence>
<sequence length="66" mass="7138">MGDAAANAAFYAISTYNNAGFSIHDSGMIAFADDYWIISVVMFSAFVGSLGFPVVLIMGVLWNRPR</sequence>
<keyword evidence="3 7" id="KW-0812">Transmembrane</keyword>
<dbReference type="InterPro" id="IPR003445">
    <property type="entry name" value="Cat_transpt"/>
</dbReference>
<protein>
    <submittedName>
        <fullName evidence="8">Potassium transporter Trk</fullName>
    </submittedName>
</protein>
<reference evidence="8 9" key="1">
    <citation type="submission" date="2017-09" db="EMBL/GenBank/DDBJ databases">
        <title>Bacterial strain isolated from the female urinary microbiota.</title>
        <authorList>
            <person name="Thomas-White K."/>
            <person name="Kumar N."/>
            <person name="Forster S."/>
            <person name="Putonti C."/>
            <person name="Lawley T."/>
            <person name="Wolfe A.J."/>
        </authorList>
    </citation>
    <scope>NUCLEOTIDE SEQUENCE [LARGE SCALE GENOMIC DNA]</scope>
    <source>
        <strain evidence="8 9">UMB1301</strain>
    </source>
</reference>
<keyword evidence="4 7" id="KW-1133">Transmembrane helix</keyword>
<dbReference type="Pfam" id="PF02386">
    <property type="entry name" value="TrkH"/>
    <property type="match status" value="1"/>
</dbReference>
<dbReference type="EMBL" id="PNHK01000199">
    <property type="protein sequence ID" value="PMD04278.1"/>
    <property type="molecule type" value="Genomic_DNA"/>
</dbReference>
<evidence type="ECO:0000256" key="1">
    <source>
        <dbReference type="ARBA" id="ARBA00004141"/>
    </source>
</evidence>
<keyword evidence="6 7" id="KW-0472">Membrane</keyword>
<dbReference type="GO" id="GO:0030001">
    <property type="term" value="P:metal ion transport"/>
    <property type="evidence" value="ECO:0007669"/>
    <property type="project" value="UniProtKB-ARBA"/>
</dbReference>
<evidence type="ECO:0000313" key="8">
    <source>
        <dbReference type="EMBL" id="PMD04278.1"/>
    </source>
</evidence>